<dbReference type="GeneID" id="20205526"/>
<reference evidence="2 4" key="2">
    <citation type="journal article" date="2013" name="Nature">
        <title>Insights into bilaterian evolution from three spiralian genomes.</title>
        <authorList>
            <person name="Simakov O."/>
            <person name="Marletaz F."/>
            <person name="Cho S.J."/>
            <person name="Edsinger-Gonzales E."/>
            <person name="Havlak P."/>
            <person name="Hellsten U."/>
            <person name="Kuo D.H."/>
            <person name="Larsson T."/>
            <person name="Lv J."/>
            <person name="Arendt D."/>
            <person name="Savage R."/>
            <person name="Osoegawa K."/>
            <person name="de Jong P."/>
            <person name="Grimwood J."/>
            <person name="Chapman J.A."/>
            <person name="Shapiro H."/>
            <person name="Aerts A."/>
            <person name="Otillar R.P."/>
            <person name="Terry A.Y."/>
            <person name="Boore J.L."/>
            <person name="Grigoriev I.V."/>
            <person name="Lindberg D.R."/>
            <person name="Seaver E.C."/>
            <person name="Weisblat D.A."/>
            <person name="Putnam N.H."/>
            <person name="Rokhsar D.S."/>
        </authorList>
    </citation>
    <scope>NUCLEOTIDE SEQUENCE</scope>
</reference>
<evidence type="ECO:0000313" key="2">
    <source>
        <dbReference type="EMBL" id="ESO00359.1"/>
    </source>
</evidence>
<accession>T1F9M7</accession>
<name>T1F9M7_HELRO</name>
<evidence type="ECO:0000313" key="3">
    <source>
        <dbReference type="EnsemblMetazoa" id="HelroP175769"/>
    </source>
</evidence>
<dbReference type="InParanoid" id="T1F9M7"/>
<sequence length="179" mass="20505">MTNFRLQRKKLIPTSCVDKLSAKIDISGKFLQQPFPQQQLLPKNSQPLFSDLAKSLAGDGFSLVQRKNKLQRTLTHEIKDVNEDVLGVEVHNQQDSHRLIVPKKFHKVVGNKTESVKLKATEFPVIYFGVIIRDWIFNKHPNQIKDHTMESSNNKNINKELSTVNRDNHEKTSTYDGGT</sequence>
<dbReference type="KEGG" id="hro:HELRODRAFT_175769"/>
<keyword evidence="4" id="KW-1185">Reference proteome</keyword>
<gene>
    <name evidence="3" type="primary">20205526</name>
    <name evidence="2" type="ORF">HELRODRAFT_175769</name>
</gene>
<dbReference type="CTD" id="20205526"/>
<evidence type="ECO:0000313" key="4">
    <source>
        <dbReference type="Proteomes" id="UP000015101"/>
    </source>
</evidence>
<feature type="compositionally biased region" description="Polar residues" evidence="1">
    <location>
        <begin position="150"/>
        <end position="165"/>
    </location>
</feature>
<dbReference type="Proteomes" id="UP000015101">
    <property type="component" value="Unassembled WGS sequence"/>
</dbReference>
<organism evidence="3 4">
    <name type="scientific">Helobdella robusta</name>
    <name type="common">Californian leech</name>
    <dbReference type="NCBI Taxonomy" id="6412"/>
    <lineage>
        <taxon>Eukaryota</taxon>
        <taxon>Metazoa</taxon>
        <taxon>Spiralia</taxon>
        <taxon>Lophotrochozoa</taxon>
        <taxon>Annelida</taxon>
        <taxon>Clitellata</taxon>
        <taxon>Hirudinea</taxon>
        <taxon>Rhynchobdellida</taxon>
        <taxon>Glossiphoniidae</taxon>
        <taxon>Helobdella</taxon>
    </lineage>
</organism>
<dbReference type="RefSeq" id="XP_009021409.1">
    <property type="nucleotide sequence ID" value="XM_009023161.1"/>
</dbReference>
<dbReference type="AlphaFoldDB" id="T1F9M7"/>
<dbReference type="EMBL" id="KB096945">
    <property type="protein sequence ID" value="ESO00359.1"/>
    <property type="molecule type" value="Genomic_DNA"/>
</dbReference>
<reference evidence="4" key="1">
    <citation type="submission" date="2012-12" db="EMBL/GenBank/DDBJ databases">
        <authorList>
            <person name="Hellsten U."/>
            <person name="Grimwood J."/>
            <person name="Chapman J.A."/>
            <person name="Shapiro H."/>
            <person name="Aerts A."/>
            <person name="Otillar R.P."/>
            <person name="Terry A.Y."/>
            <person name="Boore J.L."/>
            <person name="Simakov O."/>
            <person name="Marletaz F."/>
            <person name="Cho S.-J."/>
            <person name="Edsinger-Gonzales E."/>
            <person name="Havlak P."/>
            <person name="Kuo D.-H."/>
            <person name="Larsson T."/>
            <person name="Lv J."/>
            <person name="Arendt D."/>
            <person name="Savage R."/>
            <person name="Osoegawa K."/>
            <person name="de Jong P."/>
            <person name="Lindberg D.R."/>
            <person name="Seaver E.C."/>
            <person name="Weisblat D.A."/>
            <person name="Putnam N.H."/>
            <person name="Grigoriev I.V."/>
            <person name="Rokhsar D.S."/>
        </authorList>
    </citation>
    <scope>NUCLEOTIDE SEQUENCE</scope>
</reference>
<proteinExistence type="predicted"/>
<evidence type="ECO:0000256" key="1">
    <source>
        <dbReference type="SAM" id="MobiDB-lite"/>
    </source>
</evidence>
<dbReference type="EMBL" id="AMQM01005424">
    <property type="status" value="NOT_ANNOTATED_CDS"/>
    <property type="molecule type" value="Genomic_DNA"/>
</dbReference>
<dbReference type="EnsemblMetazoa" id="HelroT175769">
    <property type="protein sequence ID" value="HelroP175769"/>
    <property type="gene ID" value="HelroG175769"/>
</dbReference>
<feature type="region of interest" description="Disordered" evidence="1">
    <location>
        <begin position="147"/>
        <end position="179"/>
    </location>
</feature>
<reference evidence="3" key="3">
    <citation type="submission" date="2015-06" db="UniProtKB">
        <authorList>
            <consortium name="EnsemblMetazoa"/>
        </authorList>
    </citation>
    <scope>IDENTIFICATION</scope>
</reference>
<dbReference type="HOGENOM" id="CLU_1505084_0_0_1"/>
<protein>
    <submittedName>
        <fullName evidence="2 3">Uncharacterized protein</fullName>
    </submittedName>
</protein>